<keyword evidence="1" id="KW-1133">Transmembrane helix</keyword>
<protein>
    <submittedName>
        <fullName evidence="2">CBN-CLC-4 protein</fullName>
    </submittedName>
</protein>
<feature type="transmembrane region" description="Helical" evidence="1">
    <location>
        <begin position="80"/>
        <end position="101"/>
    </location>
</feature>
<accession>G0MHP2</accession>
<keyword evidence="1" id="KW-0812">Transmembrane</keyword>
<keyword evidence="3" id="KW-1185">Reference proteome</keyword>
<dbReference type="InterPro" id="IPR009545">
    <property type="entry name" value="Claudin-like"/>
</dbReference>
<dbReference type="eggNOG" id="ENOG502TG3F">
    <property type="taxonomic scope" value="Eukaryota"/>
</dbReference>
<dbReference type="AlphaFoldDB" id="G0MHP2"/>
<dbReference type="Proteomes" id="UP000008068">
    <property type="component" value="Unassembled WGS sequence"/>
</dbReference>
<evidence type="ECO:0000256" key="1">
    <source>
        <dbReference type="SAM" id="Phobius"/>
    </source>
</evidence>
<dbReference type="PANTHER" id="PTHR37446:SF2">
    <property type="entry name" value="CLAUDIN-LIKE IN CAENORHABDITIS"/>
    <property type="match status" value="1"/>
</dbReference>
<name>G0MHP2_CAEBE</name>
<dbReference type="EMBL" id="GL379795">
    <property type="protein sequence ID" value="EGT59254.1"/>
    <property type="molecule type" value="Genomic_DNA"/>
</dbReference>
<proteinExistence type="predicted"/>
<dbReference type="PANTHER" id="PTHR37446">
    <property type="entry name" value="CLAUDIN-LIKE IN CAENORHABDITIS"/>
    <property type="match status" value="1"/>
</dbReference>
<feature type="transmembrane region" description="Helical" evidence="1">
    <location>
        <begin position="165"/>
        <end position="190"/>
    </location>
</feature>
<dbReference type="InParanoid" id="G0MHP2"/>
<dbReference type="OrthoDB" id="5823731at2759"/>
<keyword evidence="1" id="KW-0472">Membrane</keyword>
<dbReference type="OMA" id="MAVGAWC"/>
<evidence type="ECO:0000313" key="2">
    <source>
        <dbReference type="EMBL" id="EGT59254.1"/>
    </source>
</evidence>
<dbReference type="Gene3D" id="1.20.140.150">
    <property type="match status" value="1"/>
</dbReference>
<gene>
    <name evidence="2" type="primary">Cbn-clc-4</name>
    <name evidence="2" type="ORF">CAEBREN_12193</name>
</gene>
<dbReference type="FunCoup" id="G0MHP2">
    <property type="interactions" value="5"/>
</dbReference>
<dbReference type="Pfam" id="PF06653">
    <property type="entry name" value="Claudin_3"/>
    <property type="match status" value="1"/>
</dbReference>
<dbReference type="HOGENOM" id="CLU_116453_0_0_1"/>
<organism evidence="3">
    <name type="scientific">Caenorhabditis brenneri</name>
    <name type="common">Nematode worm</name>
    <dbReference type="NCBI Taxonomy" id="135651"/>
    <lineage>
        <taxon>Eukaryota</taxon>
        <taxon>Metazoa</taxon>
        <taxon>Ecdysozoa</taxon>
        <taxon>Nematoda</taxon>
        <taxon>Chromadorea</taxon>
        <taxon>Rhabditida</taxon>
        <taxon>Rhabditina</taxon>
        <taxon>Rhabditomorpha</taxon>
        <taxon>Rhabditoidea</taxon>
        <taxon>Rhabditidae</taxon>
        <taxon>Peloderinae</taxon>
        <taxon>Caenorhabditis</taxon>
    </lineage>
</organism>
<reference evidence="3" key="1">
    <citation type="submission" date="2011-07" db="EMBL/GenBank/DDBJ databases">
        <authorList>
            <consortium name="Caenorhabditis brenneri Sequencing and Analysis Consortium"/>
            <person name="Wilson R.K."/>
        </authorList>
    </citation>
    <scope>NUCLEOTIDE SEQUENCE [LARGE SCALE GENOMIC DNA]</scope>
    <source>
        <strain evidence="3">PB2801</strain>
    </source>
</reference>
<evidence type="ECO:0000313" key="3">
    <source>
        <dbReference type="Proteomes" id="UP000008068"/>
    </source>
</evidence>
<feature type="transmembrane region" description="Helical" evidence="1">
    <location>
        <begin position="113"/>
        <end position="137"/>
    </location>
</feature>
<sequence>MCSSLTQLVFGVVMLGAIALTLGATFSDKWRTVETDLLKLYNDVQSNHTERITGILPFFCEENSMGCAAFWKEMKPYEKIVAICMITALVLEIVAFVWNFVTSCTCCFKKYLLHPLSPLSFLITIFLSIAIGVFYYYSDEVKNDVNIQKLLETNGKDLDINIGSAFWMAVGAWCLVIIDTILASFAIFFAQHGV</sequence>